<comment type="caution">
    <text evidence="2">The sequence shown here is derived from an EMBL/GenBank/DDBJ whole genome shotgun (WGS) entry which is preliminary data.</text>
</comment>
<evidence type="ECO:0000313" key="3">
    <source>
        <dbReference type="Proteomes" id="UP001456524"/>
    </source>
</evidence>
<keyword evidence="3" id="KW-1185">Reference proteome</keyword>
<protein>
    <submittedName>
        <fullName evidence="2">Uncharacterized protein</fullName>
    </submittedName>
</protein>
<accession>A0ABR1XRJ8</accession>
<name>A0ABR1XRJ8_9PEZI</name>
<feature type="compositionally biased region" description="Basic and acidic residues" evidence="1">
    <location>
        <begin position="118"/>
        <end position="127"/>
    </location>
</feature>
<feature type="region of interest" description="Disordered" evidence="1">
    <location>
        <begin position="70"/>
        <end position="189"/>
    </location>
</feature>
<feature type="region of interest" description="Disordered" evidence="1">
    <location>
        <begin position="1"/>
        <end position="55"/>
    </location>
</feature>
<dbReference type="EMBL" id="JBBWUH010000006">
    <property type="protein sequence ID" value="KAK8164289.1"/>
    <property type="molecule type" value="Genomic_DNA"/>
</dbReference>
<organism evidence="2 3">
    <name type="scientific">Phyllosticta citrichinensis</name>
    <dbReference type="NCBI Taxonomy" id="1130410"/>
    <lineage>
        <taxon>Eukaryota</taxon>
        <taxon>Fungi</taxon>
        <taxon>Dikarya</taxon>
        <taxon>Ascomycota</taxon>
        <taxon>Pezizomycotina</taxon>
        <taxon>Dothideomycetes</taxon>
        <taxon>Dothideomycetes incertae sedis</taxon>
        <taxon>Botryosphaeriales</taxon>
        <taxon>Phyllostictaceae</taxon>
        <taxon>Phyllosticta</taxon>
    </lineage>
</organism>
<evidence type="ECO:0000256" key="1">
    <source>
        <dbReference type="SAM" id="MobiDB-lite"/>
    </source>
</evidence>
<proteinExistence type="predicted"/>
<gene>
    <name evidence="2" type="ORF">IWX90DRAFT_416074</name>
</gene>
<feature type="compositionally biased region" description="Basic and acidic residues" evidence="1">
    <location>
        <begin position="164"/>
        <end position="180"/>
    </location>
</feature>
<evidence type="ECO:0000313" key="2">
    <source>
        <dbReference type="EMBL" id="KAK8164289.1"/>
    </source>
</evidence>
<dbReference type="Proteomes" id="UP001456524">
    <property type="component" value="Unassembled WGS sequence"/>
</dbReference>
<feature type="compositionally biased region" description="Polar residues" evidence="1">
    <location>
        <begin position="128"/>
        <end position="143"/>
    </location>
</feature>
<feature type="compositionally biased region" description="Acidic residues" evidence="1">
    <location>
        <begin position="94"/>
        <end position="103"/>
    </location>
</feature>
<sequence>MGRISASARRAATKMRSIFSRERQYRIEQTVHTSPSPQKIAERQDASLHKSNARPTASAGFRFLATNNSTSTVSSCSFEGTASLERRHQHPAIDDDDNDDDDDSQGRPSSVPDASDNQDLRLEERSDTSSLFGTHNPWNNSGARGSKAEGKPRKLRLPSFVRHRAADQREQEEGRLRTSELGEDEEWELHPNEVGPIQFSSHDLFAHSAKNDFGPPRVDKRRSV</sequence>
<reference evidence="2 3" key="1">
    <citation type="journal article" date="2022" name="G3 (Bethesda)">
        <title>Enemy or ally: a genomic approach to elucidate the lifestyle of Phyllosticta citrichinaensis.</title>
        <authorList>
            <person name="Buijs V.A."/>
            <person name="Groenewald J.Z."/>
            <person name="Haridas S."/>
            <person name="LaButti K.M."/>
            <person name="Lipzen A."/>
            <person name="Martin F.M."/>
            <person name="Barry K."/>
            <person name="Grigoriev I.V."/>
            <person name="Crous P.W."/>
            <person name="Seidl M.F."/>
        </authorList>
    </citation>
    <scope>NUCLEOTIDE SEQUENCE [LARGE SCALE GENOMIC DNA]</scope>
    <source>
        <strain evidence="2 3">CBS 129764</strain>
    </source>
</reference>